<dbReference type="EMBL" id="CP044205">
    <property type="protein sequence ID" value="QFY43626.1"/>
    <property type="molecule type" value="Genomic_DNA"/>
</dbReference>
<accession>A0A5Q0BPG8</accession>
<protein>
    <submittedName>
        <fullName evidence="2">Uncharacterized protein</fullName>
    </submittedName>
</protein>
<reference evidence="2 3" key="1">
    <citation type="submission" date="2019-09" db="EMBL/GenBank/DDBJ databases">
        <title>Ecophysiology of the spiral-shaped methanotroph Methylospira mobilis as revealed by the complete genome sequence.</title>
        <authorList>
            <person name="Oshkin I.Y."/>
            <person name="Dedysh S.N."/>
            <person name="Miroshnikov K."/>
            <person name="Danilova O.V."/>
            <person name="Hakobyan A."/>
            <person name="Liesack W."/>
        </authorList>
    </citation>
    <scope>NUCLEOTIDE SEQUENCE [LARGE SCALE GENOMIC DNA]</scope>
    <source>
        <strain evidence="2 3">Shm1</strain>
    </source>
</reference>
<evidence type="ECO:0000313" key="2">
    <source>
        <dbReference type="EMBL" id="QFY43626.1"/>
    </source>
</evidence>
<name>A0A5Q0BPG8_9GAMM</name>
<keyword evidence="3" id="KW-1185">Reference proteome</keyword>
<dbReference type="InParanoid" id="A0A5Q0BPG8"/>
<evidence type="ECO:0000313" key="3">
    <source>
        <dbReference type="Proteomes" id="UP000325755"/>
    </source>
</evidence>
<sequence>MAAPSIAAFGGNSPKGRFRDESRLQRARIALLQTPAKSEKRREQAATGRPFFWILFFGRAKKSITPVGADTHIKNKSSRSETFPCLISSSTSVSTPNTLW</sequence>
<proteinExistence type="predicted"/>
<evidence type="ECO:0000256" key="1">
    <source>
        <dbReference type="SAM" id="MobiDB-lite"/>
    </source>
</evidence>
<gene>
    <name evidence="2" type="ORF">F6R98_14170</name>
</gene>
<feature type="region of interest" description="Disordered" evidence="1">
    <location>
        <begin position="1"/>
        <end position="21"/>
    </location>
</feature>
<dbReference type="KEGG" id="mmob:F6R98_14170"/>
<dbReference type="AlphaFoldDB" id="A0A5Q0BPG8"/>
<organism evidence="2 3">
    <name type="scientific">Candidatus Methylospira mobilis</name>
    <dbReference type="NCBI Taxonomy" id="1808979"/>
    <lineage>
        <taxon>Bacteria</taxon>
        <taxon>Pseudomonadati</taxon>
        <taxon>Pseudomonadota</taxon>
        <taxon>Gammaproteobacteria</taxon>
        <taxon>Methylococcales</taxon>
        <taxon>Methylococcaceae</taxon>
        <taxon>Candidatus Methylospira</taxon>
    </lineage>
</organism>
<dbReference type="Proteomes" id="UP000325755">
    <property type="component" value="Chromosome"/>
</dbReference>